<dbReference type="SMART" id="SM00668">
    <property type="entry name" value="CTLH"/>
    <property type="match status" value="1"/>
</dbReference>
<evidence type="ECO:0000256" key="1">
    <source>
        <dbReference type="ARBA" id="ARBA00002343"/>
    </source>
</evidence>
<dbReference type="InterPro" id="IPR024964">
    <property type="entry name" value="CTLH/CRA"/>
</dbReference>
<dbReference type="InterPro" id="IPR045098">
    <property type="entry name" value="Fyv10_fam"/>
</dbReference>
<evidence type="ECO:0000256" key="4">
    <source>
        <dbReference type="ARBA" id="ARBA00022490"/>
    </source>
</evidence>
<protein>
    <submittedName>
        <fullName evidence="12">Negative regulation of gluconeogenesis protein</fullName>
    </submittedName>
</protein>
<evidence type="ECO:0000256" key="2">
    <source>
        <dbReference type="ARBA" id="ARBA00004496"/>
    </source>
</evidence>
<evidence type="ECO:0000256" key="7">
    <source>
        <dbReference type="ARBA" id="ARBA00022833"/>
    </source>
</evidence>
<dbReference type="PANTHER" id="PTHR12170">
    <property type="entry name" value="MACROPHAGE ERYTHROBLAST ATTACHER-RELATED"/>
    <property type="match status" value="1"/>
</dbReference>
<feature type="compositionally biased region" description="Low complexity" evidence="9">
    <location>
        <begin position="350"/>
        <end position="359"/>
    </location>
</feature>
<name>A0A162MC82_9HYPO</name>
<dbReference type="PROSITE" id="PS50896">
    <property type="entry name" value="LISH"/>
    <property type="match status" value="1"/>
</dbReference>
<evidence type="ECO:0000259" key="10">
    <source>
        <dbReference type="PROSITE" id="PS50897"/>
    </source>
</evidence>
<dbReference type="Pfam" id="PF10607">
    <property type="entry name" value="CTLH"/>
    <property type="match status" value="1"/>
</dbReference>
<dbReference type="EMBL" id="AZHD01000025">
    <property type="protein sequence ID" value="OAA54110.1"/>
    <property type="molecule type" value="Genomic_DNA"/>
</dbReference>
<evidence type="ECO:0000256" key="8">
    <source>
        <dbReference type="PROSITE-ProRule" id="PRU01215"/>
    </source>
</evidence>
<comment type="caution">
    <text evidence="12">The sequence shown here is derived from an EMBL/GenBank/DDBJ whole genome shotgun (WGS) entry which is preliminary data.</text>
</comment>
<dbReference type="InterPro" id="IPR044063">
    <property type="entry name" value="ZF_RING_GID"/>
</dbReference>
<dbReference type="SMART" id="SM00757">
    <property type="entry name" value="CRA"/>
    <property type="match status" value="1"/>
</dbReference>
<evidence type="ECO:0000259" key="11">
    <source>
        <dbReference type="PROSITE" id="PS51867"/>
    </source>
</evidence>
<dbReference type="InterPro" id="IPR006595">
    <property type="entry name" value="CTLH_C"/>
</dbReference>
<feature type="compositionally biased region" description="Polar residues" evidence="9">
    <location>
        <begin position="373"/>
        <end position="386"/>
    </location>
</feature>
<dbReference type="GO" id="GO:0043161">
    <property type="term" value="P:proteasome-mediated ubiquitin-dependent protein catabolic process"/>
    <property type="evidence" value="ECO:0007669"/>
    <property type="project" value="InterPro"/>
</dbReference>
<evidence type="ECO:0000256" key="5">
    <source>
        <dbReference type="ARBA" id="ARBA00022723"/>
    </source>
</evidence>
<accession>A0A162MC82</accession>
<dbReference type="Proteomes" id="UP000076874">
    <property type="component" value="Unassembled WGS sequence"/>
</dbReference>
<dbReference type="GO" id="GO:0008270">
    <property type="term" value="F:zinc ion binding"/>
    <property type="evidence" value="ECO:0007669"/>
    <property type="project" value="UniProtKB-KW"/>
</dbReference>
<dbReference type="AlphaFoldDB" id="A0A162MC82"/>
<keyword evidence="6 8" id="KW-0863">Zinc-finger</keyword>
<keyword evidence="4" id="KW-0963">Cytoplasm</keyword>
<dbReference type="PANTHER" id="PTHR12170:SF2">
    <property type="entry name" value="E3 UBIQUITIN-PROTEIN TRANSFERASE MAEA"/>
    <property type="match status" value="1"/>
</dbReference>
<proteinExistence type="inferred from homology"/>
<keyword evidence="5" id="KW-0479">Metal-binding</keyword>
<sequence>MADHEAAKIDKANHLLLDQPLLRLPHELLRKNFRAARFVVEKESVAVKNALKDAATAGLDGRTTPDDVLKSLDAMVARMRGVKRKLAACADEEASLYRQVDARTAHLAELATMHTLDDVAYEAWSRRRLDRLLVDYLLRHGYGASAAALVEDDDREHDDDRGDDAPESRLRDLVDLDTFAHMAQIRQRLLRDHSVTEALAWCVENKKELRRMESNLEFMLRFQQYIELVRTQQIPRLADAINHARRHLSPLHHVYPVECHQAAALLCYPPDDAPREYAELWSTDRWAMLADLFTATHNQLLALPATPLLHLALSSGLSALKTPACHSQTPAGATLPPSLALSAATTTTTTPAGIAGTGAPPVPLHNGYRREGTNGTVTSKAGTGTVATDAPPAPANTQVGASVCPICSPELNELARHVPYAHHSKSHVEHDLLLLPNGRVYGKARLDEYARKAGLAPGTVRDLRTGDVFPADKLLKVYIT</sequence>
<keyword evidence="7" id="KW-0862">Zinc</keyword>
<comment type="subcellular location">
    <subcellularLocation>
        <location evidence="2">Cytoplasm</location>
    </subcellularLocation>
</comment>
<dbReference type="GO" id="GO:0034657">
    <property type="term" value="C:GID complex"/>
    <property type="evidence" value="ECO:0007669"/>
    <property type="project" value="TreeGrafter"/>
</dbReference>
<dbReference type="GO" id="GO:0061630">
    <property type="term" value="F:ubiquitin protein ligase activity"/>
    <property type="evidence" value="ECO:0007669"/>
    <property type="project" value="InterPro"/>
</dbReference>
<feature type="region of interest" description="Disordered" evidence="9">
    <location>
        <begin position="350"/>
        <end position="394"/>
    </location>
</feature>
<evidence type="ECO:0000313" key="12">
    <source>
        <dbReference type="EMBL" id="OAA54110.1"/>
    </source>
</evidence>
<comment type="similarity">
    <text evidence="3">Belongs to the FYV10 family.</text>
</comment>
<dbReference type="OrthoDB" id="1933455at2759"/>
<keyword evidence="13" id="KW-1185">Reference proteome</keyword>
<dbReference type="GO" id="GO:0005634">
    <property type="term" value="C:nucleus"/>
    <property type="evidence" value="ECO:0007669"/>
    <property type="project" value="TreeGrafter"/>
</dbReference>
<comment type="function">
    <text evidence="1">Involved in the proteasome-dependent degradation of fructose-1,6-bisphosphatase.</text>
</comment>
<evidence type="ECO:0000256" key="9">
    <source>
        <dbReference type="SAM" id="MobiDB-lite"/>
    </source>
</evidence>
<evidence type="ECO:0000256" key="6">
    <source>
        <dbReference type="ARBA" id="ARBA00022771"/>
    </source>
</evidence>
<feature type="domain" description="CTLH" evidence="10">
    <location>
        <begin position="178"/>
        <end position="236"/>
    </location>
</feature>
<dbReference type="InterPro" id="IPR006594">
    <property type="entry name" value="LisH"/>
</dbReference>
<dbReference type="GO" id="GO:0005737">
    <property type="term" value="C:cytoplasm"/>
    <property type="evidence" value="ECO:0007669"/>
    <property type="project" value="UniProtKB-SubCell"/>
</dbReference>
<evidence type="ECO:0000256" key="3">
    <source>
        <dbReference type="ARBA" id="ARBA00010615"/>
    </source>
</evidence>
<gene>
    <name evidence="12" type="ORF">SPI_09044</name>
</gene>
<feature type="domain" description="RING-Gid-type" evidence="11">
    <location>
        <begin position="404"/>
        <end position="465"/>
    </location>
</feature>
<feature type="zinc finger region" description="RING-Gid-type" evidence="8">
    <location>
        <begin position="404"/>
        <end position="465"/>
    </location>
</feature>
<evidence type="ECO:0000313" key="13">
    <source>
        <dbReference type="Proteomes" id="UP000076874"/>
    </source>
</evidence>
<dbReference type="InterPro" id="IPR013144">
    <property type="entry name" value="CRA_dom"/>
</dbReference>
<dbReference type="PROSITE" id="PS51867">
    <property type="entry name" value="ZF_RING_GID"/>
    <property type="match status" value="1"/>
</dbReference>
<dbReference type="STRING" id="1081102.A0A162MC82"/>
<reference evidence="12 13" key="1">
    <citation type="journal article" date="2016" name="Genome Biol. Evol.">
        <title>Divergent and convergent evolution of fungal pathogenicity.</title>
        <authorList>
            <person name="Shang Y."/>
            <person name="Xiao G."/>
            <person name="Zheng P."/>
            <person name="Cen K."/>
            <person name="Zhan S."/>
            <person name="Wang C."/>
        </authorList>
    </citation>
    <scope>NUCLEOTIDE SEQUENCE [LARGE SCALE GENOMIC DNA]</scope>
    <source>
        <strain evidence="12 13">RCEF 264</strain>
    </source>
</reference>
<dbReference type="PROSITE" id="PS50897">
    <property type="entry name" value="CTLH"/>
    <property type="match status" value="1"/>
</dbReference>
<organism evidence="12 13">
    <name type="scientific">Niveomyces insectorum RCEF 264</name>
    <dbReference type="NCBI Taxonomy" id="1081102"/>
    <lineage>
        <taxon>Eukaryota</taxon>
        <taxon>Fungi</taxon>
        <taxon>Dikarya</taxon>
        <taxon>Ascomycota</taxon>
        <taxon>Pezizomycotina</taxon>
        <taxon>Sordariomycetes</taxon>
        <taxon>Hypocreomycetidae</taxon>
        <taxon>Hypocreales</taxon>
        <taxon>Cordycipitaceae</taxon>
        <taxon>Niveomyces</taxon>
    </lineage>
</organism>